<dbReference type="GO" id="GO:0019825">
    <property type="term" value="F:oxygen binding"/>
    <property type="evidence" value="ECO:0007669"/>
    <property type="project" value="InterPro"/>
</dbReference>
<evidence type="ECO:0000256" key="1">
    <source>
        <dbReference type="SAM" id="Phobius"/>
    </source>
</evidence>
<feature type="transmembrane region" description="Helical" evidence="1">
    <location>
        <begin position="213"/>
        <end position="232"/>
    </location>
</feature>
<sequence length="234" mass="25987">MQTITPATLTHLPTRVQYLRDFIQFTHEDAATLHSAKAAIAPLVPMVIDEVYTTLLSFDITAKAFVPRQTGYTGGAPAKLGELGHNSPQIKFRKDFLTRYIVKLVTMNYEANESWEYLDKVGLMHTGVAGFAHRAKKPGLRVEYMHCAILLGFVEDILLKAIMALPDLDLDAKAQLVRSFNKVLWIQNDLFARHYIADQEVSASKISFEKGTAALLGLGLLSLGAGIAHYLWPC</sequence>
<keyword evidence="4" id="KW-1185">Reference proteome</keyword>
<comment type="caution">
    <text evidence="3">The sequence shown here is derived from an EMBL/GenBank/DDBJ whole genome shotgun (WGS) entry which is preliminary data.</text>
</comment>
<dbReference type="GO" id="GO:0020037">
    <property type="term" value="F:heme binding"/>
    <property type="evidence" value="ECO:0007669"/>
    <property type="project" value="InterPro"/>
</dbReference>
<gene>
    <name evidence="3" type="ORF">BDZ94DRAFT_1174616</name>
</gene>
<accession>A0A9P6CED1</accession>
<dbReference type="InterPro" id="IPR044398">
    <property type="entry name" value="Globin-sensor_dom"/>
</dbReference>
<evidence type="ECO:0000259" key="2">
    <source>
        <dbReference type="Pfam" id="PF11563"/>
    </source>
</evidence>
<dbReference type="Gene3D" id="1.10.490.10">
    <property type="entry name" value="Globins"/>
    <property type="match status" value="1"/>
</dbReference>
<evidence type="ECO:0000313" key="3">
    <source>
        <dbReference type="EMBL" id="KAF9457914.1"/>
    </source>
</evidence>
<name>A0A9P6CED1_9AGAR</name>
<reference evidence="3" key="1">
    <citation type="submission" date="2020-11" db="EMBL/GenBank/DDBJ databases">
        <authorList>
            <consortium name="DOE Joint Genome Institute"/>
            <person name="Ahrendt S."/>
            <person name="Riley R."/>
            <person name="Andreopoulos W."/>
            <person name="Labutti K."/>
            <person name="Pangilinan J."/>
            <person name="Ruiz-Duenas F.J."/>
            <person name="Barrasa J.M."/>
            <person name="Sanchez-Garcia M."/>
            <person name="Camarero S."/>
            <person name="Miyauchi S."/>
            <person name="Serrano A."/>
            <person name="Linde D."/>
            <person name="Babiker R."/>
            <person name="Drula E."/>
            <person name="Ayuso-Fernandez I."/>
            <person name="Pacheco R."/>
            <person name="Padilla G."/>
            <person name="Ferreira P."/>
            <person name="Barriuso J."/>
            <person name="Kellner H."/>
            <person name="Castanera R."/>
            <person name="Alfaro M."/>
            <person name="Ramirez L."/>
            <person name="Pisabarro A.G."/>
            <person name="Kuo A."/>
            <person name="Tritt A."/>
            <person name="Lipzen A."/>
            <person name="He G."/>
            <person name="Yan M."/>
            <person name="Ng V."/>
            <person name="Cullen D."/>
            <person name="Martin F."/>
            <person name="Rosso M.-N."/>
            <person name="Henrissat B."/>
            <person name="Hibbett D."/>
            <person name="Martinez A.T."/>
            <person name="Grigoriev I.V."/>
        </authorList>
    </citation>
    <scope>NUCLEOTIDE SEQUENCE</scope>
    <source>
        <strain evidence="3">CBS 247.69</strain>
    </source>
</reference>
<evidence type="ECO:0000313" key="4">
    <source>
        <dbReference type="Proteomes" id="UP000807353"/>
    </source>
</evidence>
<dbReference type="PANTHER" id="PTHR42071:SF1">
    <property type="entry name" value="GLOBIN-SENSOR DOMAIN-CONTAINING PROTEIN"/>
    <property type="match status" value="1"/>
</dbReference>
<dbReference type="OrthoDB" id="10027058at2759"/>
<dbReference type="Pfam" id="PF11563">
    <property type="entry name" value="Protoglobin"/>
    <property type="match status" value="1"/>
</dbReference>
<dbReference type="EMBL" id="MU150354">
    <property type="protein sequence ID" value="KAF9457914.1"/>
    <property type="molecule type" value="Genomic_DNA"/>
</dbReference>
<keyword evidence="1" id="KW-0472">Membrane</keyword>
<dbReference type="Proteomes" id="UP000807353">
    <property type="component" value="Unassembled WGS sequence"/>
</dbReference>
<dbReference type="InterPro" id="IPR012292">
    <property type="entry name" value="Globin/Proto"/>
</dbReference>
<organism evidence="3 4">
    <name type="scientific">Collybia nuda</name>
    <dbReference type="NCBI Taxonomy" id="64659"/>
    <lineage>
        <taxon>Eukaryota</taxon>
        <taxon>Fungi</taxon>
        <taxon>Dikarya</taxon>
        <taxon>Basidiomycota</taxon>
        <taxon>Agaricomycotina</taxon>
        <taxon>Agaricomycetes</taxon>
        <taxon>Agaricomycetidae</taxon>
        <taxon>Agaricales</taxon>
        <taxon>Tricholomatineae</taxon>
        <taxon>Clitocybaceae</taxon>
        <taxon>Collybia</taxon>
    </lineage>
</organism>
<dbReference type="AlphaFoldDB" id="A0A9P6CED1"/>
<feature type="domain" description="Globin-sensor" evidence="2">
    <location>
        <begin position="14"/>
        <end position="200"/>
    </location>
</feature>
<keyword evidence="1" id="KW-0812">Transmembrane</keyword>
<keyword evidence="1" id="KW-1133">Transmembrane helix</keyword>
<dbReference type="PANTHER" id="PTHR42071">
    <property type="entry name" value="PROTOGLOBIN DOMAIN-CONTAINING PROTEIN"/>
    <property type="match status" value="1"/>
</dbReference>
<protein>
    <submittedName>
        <fullName evidence="3">Protoglobin-domain-containing protein</fullName>
    </submittedName>
</protein>
<proteinExistence type="predicted"/>